<gene>
    <name evidence="1" type="ORF">MAPG_06449</name>
</gene>
<dbReference type="VEuPathDB" id="FungiDB:MAPG_06449"/>
<reference evidence="1" key="3">
    <citation type="submission" date="2011-03" db="EMBL/GenBank/DDBJ databases">
        <title>Annotation of Magnaporthe poae ATCC 64411.</title>
        <authorList>
            <person name="Ma L.-J."/>
            <person name="Dead R."/>
            <person name="Young S.K."/>
            <person name="Zeng Q."/>
            <person name="Gargeya S."/>
            <person name="Fitzgerald M."/>
            <person name="Haas B."/>
            <person name="Abouelleil A."/>
            <person name="Alvarado L."/>
            <person name="Arachchi H.M."/>
            <person name="Berlin A."/>
            <person name="Brown A."/>
            <person name="Chapman S.B."/>
            <person name="Chen Z."/>
            <person name="Dunbar C."/>
            <person name="Freedman E."/>
            <person name="Gearin G."/>
            <person name="Gellesch M."/>
            <person name="Goldberg J."/>
            <person name="Griggs A."/>
            <person name="Gujja S."/>
            <person name="Heiman D."/>
            <person name="Howarth C."/>
            <person name="Larson L."/>
            <person name="Lui A."/>
            <person name="MacDonald P.J.P."/>
            <person name="Mehta T."/>
            <person name="Montmayeur A."/>
            <person name="Murphy C."/>
            <person name="Neiman D."/>
            <person name="Pearson M."/>
            <person name="Priest M."/>
            <person name="Roberts A."/>
            <person name="Saif S."/>
            <person name="Shea T."/>
            <person name="Shenoy N."/>
            <person name="Sisk P."/>
            <person name="Stolte C."/>
            <person name="Sykes S."/>
            <person name="Yandava C."/>
            <person name="Wortman J."/>
            <person name="Nusbaum C."/>
            <person name="Birren B."/>
        </authorList>
    </citation>
    <scope>NUCLEOTIDE SEQUENCE</scope>
    <source>
        <strain evidence="1">ATCC 64411</strain>
    </source>
</reference>
<dbReference type="EnsemblFungi" id="MAPG_06449T0">
    <property type="protein sequence ID" value="MAPG_06449T0"/>
    <property type="gene ID" value="MAPG_06449"/>
</dbReference>
<protein>
    <submittedName>
        <fullName evidence="1 2">Uncharacterized protein</fullName>
    </submittedName>
</protein>
<evidence type="ECO:0000313" key="1">
    <source>
        <dbReference type="EMBL" id="KLU87449.1"/>
    </source>
</evidence>
<proteinExistence type="predicted"/>
<reference evidence="1" key="2">
    <citation type="submission" date="2010-05" db="EMBL/GenBank/DDBJ databases">
        <title>The Genome Sequence of Magnaporthe poae strain ATCC 64411.</title>
        <authorList>
            <consortium name="The Broad Institute Genome Sequencing Platform"/>
            <consortium name="Broad Institute Genome Sequencing Center for Infectious Disease"/>
            <person name="Ma L.-J."/>
            <person name="Dead R."/>
            <person name="Young S."/>
            <person name="Zeng Q."/>
            <person name="Koehrsen M."/>
            <person name="Alvarado L."/>
            <person name="Berlin A."/>
            <person name="Chapman S.B."/>
            <person name="Chen Z."/>
            <person name="Freedman E."/>
            <person name="Gellesch M."/>
            <person name="Goldberg J."/>
            <person name="Griggs A."/>
            <person name="Gujja S."/>
            <person name="Heilman E.R."/>
            <person name="Heiman D."/>
            <person name="Hepburn T."/>
            <person name="Howarth C."/>
            <person name="Jen D."/>
            <person name="Larson L."/>
            <person name="Mehta T."/>
            <person name="Neiman D."/>
            <person name="Pearson M."/>
            <person name="Roberts A."/>
            <person name="Saif S."/>
            <person name="Shea T."/>
            <person name="Shenoy N."/>
            <person name="Sisk P."/>
            <person name="Stolte C."/>
            <person name="Sykes S."/>
            <person name="Walk T."/>
            <person name="White J."/>
            <person name="Yandava C."/>
            <person name="Haas B."/>
            <person name="Nusbaum C."/>
            <person name="Birren B."/>
        </authorList>
    </citation>
    <scope>NUCLEOTIDE SEQUENCE</scope>
    <source>
        <strain evidence="1">ATCC 64411</strain>
    </source>
</reference>
<dbReference type="EMBL" id="ADBL01001565">
    <property type="status" value="NOT_ANNOTATED_CDS"/>
    <property type="molecule type" value="Genomic_DNA"/>
</dbReference>
<organism evidence="2 3">
    <name type="scientific">Magnaporthiopsis poae (strain ATCC 64411 / 73-15)</name>
    <name type="common">Kentucky bluegrass fungus</name>
    <name type="synonym">Magnaporthe poae</name>
    <dbReference type="NCBI Taxonomy" id="644358"/>
    <lineage>
        <taxon>Eukaryota</taxon>
        <taxon>Fungi</taxon>
        <taxon>Dikarya</taxon>
        <taxon>Ascomycota</taxon>
        <taxon>Pezizomycotina</taxon>
        <taxon>Sordariomycetes</taxon>
        <taxon>Sordariomycetidae</taxon>
        <taxon>Magnaporthales</taxon>
        <taxon>Magnaporthaceae</taxon>
        <taxon>Magnaporthiopsis</taxon>
    </lineage>
</organism>
<evidence type="ECO:0000313" key="2">
    <source>
        <dbReference type="EnsemblFungi" id="MAPG_06449T0"/>
    </source>
</evidence>
<dbReference type="AlphaFoldDB" id="A0A0C4E222"/>
<sequence>MSTYRLGTGVKDTSLREMSRDLPRDGARTILTSSAIDPKGGPAPNLGSLGFWQRHAHHLSCERKHGRLSTPLPEPLTTAATAQHIQNGVVCGPGKAIARAGSATFMSPTTAILLAAVAKTQQPRRRLAISSARSPCPGQASTR</sequence>
<dbReference type="EMBL" id="GL876970">
    <property type="protein sequence ID" value="KLU87449.1"/>
    <property type="molecule type" value="Genomic_DNA"/>
</dbReference>
<name>A0A0C4E222_MAGP6</name>
<evidence type="ECO:0000313" key="3">
    <source>
        <dbReference type="Proteomes" id="UP000011715"/>
    </source>
</evidence>
<reference evidence="3" key="1">
    <citation type="submission" date="2010-05" db="EMBL/GenBank/DDBJ databases">
        <title>The genome sequence of Magnaporthe poae strain ATCC 64411.</title>
        <authorList>
            <person name="Ma L.-J."/>
            <person name="Dead R."/>
            <person name="Young S."/>
            <person name="Zeng Q."/>
            <person name="Koehrsen M."/>
            <person name="Alvarado L."/>
            <person name="Berlin A."/>
            <person name="Chapman S.B."/>
            <person name="Chen Z."/>
            <person name="Freedman E."/>
            <person name="Gellesch M."/>
            <person name="Goldberg J."/>
            <person name="Griggs A."/>
            <person name="Gujja S."/>
            <person name="Heilman E.R."/>
            <person name="Heiman D."/>
            <person name="Hepburn T."/>
            <person name="Howarth C."/>
            <person name="Jen D."/>
            <person name="Larson L."/>
            <person name="Mehta T."/>
            <person name="Neiman D."/>
            <person name="Pearson M."/>
            <person name="Roberts A."/>
            <person name="Saif S."/>
            <person name="Shea T."/>
            <person name="Shenoy N."/>
            <person name="Sisk P."/>
            <person name="Stolte C."/>
            <person name="Sykes S."/>
            <person name="Walk T."/>
            <person name="White J."/>
            <person name="Yandava C."/>
            <person name="Haas B."/>
            <person name="Nusbaum C."/>
            <person name="Birren B."/>
        </authorList>
    </citation>
    <scope>NUCLEOTIDE SEQUENCE [LARGE SCALE GENOMIC DNA]</scope>
    <source>
        <strain evidence="3">ATCC 64411 / 73-15</strain>
    </source>
</reference>
<reference evidence="2" key="4">
    <citation type="journal article" date="2015" name="G3 (Bethesda)">
        <title>Genome sequences of three phytopathogenic species of the Magnaporthaceae family of fungi.</title>
        <authorList>
            <person name="Okagaki L.H."/>
            <person name="Nunes C.C."/>
            <person name="Sailsbery J."/>
            <person name="Clay B."/>
            <person name="Brown D."/>
            <person name="John T."/>
            <person name="Oh Y."/>
            <person name="Young N."/>
            <person name="Fitzgerald M."/>
            <person name="Haas B.J."/>
            <person name="Zeng Q."/>
            <person name="Young S."/>
            <person name="Adiconis X."/>
            <person name="Fan L."/>
            <person name="Levin J.Z."/>
            <person name="Mitchell T.K."/>
            <person name="Okubara P.A."/>
            <person name="Farman M.L."/>
            <person name="Kohn L.M."/>
            <person name="Birren B."/>
            <person name="Ma L.-J."/>
            <person name="Dean R.A."/>
        </authorList>
    </citation>
    <scope>NUCLEOTIDE SEQUENCE</scope>
    <source>
        <strain evidence="2">ATCC 64411 / 73-15</strain>
    </source>
</reference>
<keyword evidence="3" id="KW-1185">Reference proteome</keyword>
<dbReference type="Proteomes" id="UP000011715">
    <property type="component" value="Unassembled WGS sequence"/>
</dbReference>
<accession>A0A0C4E222</accession>
<reference evidence="2" key="5">
    <citation type="submission" date="2015-06" db="UniProtKB">
        <authorList>
            <consortium name="EnsemblFungi"/>
        </authorList>
    </citation>
    <scope>IDENTIFICATION</scope>
    <source>
        <strain evidence="2">ATCC 64411</strain>
    </source>
</reference>